<evidence type="ECO:0000313" key="1">
    <source>
        <dbReference type="EMBL" id="KAB2099405.1"/>
    </source>
</evidence>
<comment type="caution">
    <text evidence="1">The sequence shown here is derived from an EMBL/GenBank/DDBJ whole genome shotgun (WGS) entry which is preliminary data.</text>
</comment>
<evidence type="ECO:0000313" key="2">
    <source>
        <dbReference type="Proteomes" id="UP000293547"/>
    </source>
</evidence>
<reference evidence="1 2" key="1">
    <citation type="journal article" date="2019" name="bioRxiv">
        <title>Genomics, evolutionary history and diagnostics of the Alternaria alternata species group including apple and Asian pear pathotypes.</title>
        <authorList>
            <person name="Armitage A.D."/>
            <person name="Cockerton H.M."/>
            <person name="Sreenivasaprasad S."/>
            <person name="Woodhall J.W."/>
            <person name="Lane C.R."/>
            <person name="Harrison R.J."/>
            <person name="Clarkson J.P."/>
        </authorList>
    </citation>
    <scope>NUCLEOTIDE SEQUENCE [LARGE SCALE GENOMIC DNA]</scope>
    <source>
        <strain evidence="1 2">FERA 650</strain>
    </source>
</reference>
<accession>A0ACB6F4R6</accession>
<organism evidence="1 2">
    <name type="scientific">Alternaria gaisen</name>
    <dbReference type="NCBI Taxonomy" id="167740"/>
    <lineage>
        <taxon>Eukaryota</taxon>
        <taxon>Fungi</taxon>
        <taxon>Dikarya</taxon>
        <taxon>Ascomycota</taxon>
        <taxon>Pezizomycotina</taxon>
        <taxon>Dothideomycetes</taxon>
        <taxon>Pleosporomycetidae</taxon>
        <taxon>Pleosporales</taxon>
        <taxon>Pleosporineae</taxon>
        <taxon>Pleosporaceae</taxon>
        <taxon>Alternaria</taxon>
        <taxon>Alternaria sect. Alternaria</taxon>
    </lineage>
</organism>
<gene>
    <name evidence="1" type="ORF">AG0111_0g12370</name>
</gene>
<name>A0ACB6F4R6_9PLEO</name>
<keyword evidence="2" id="KW-1185">Reference proteome</keyword>
<sequence>MSTDITAPKVIPSLIEAPNPASLRYSPLPKDGDSFRLLRVLPSLRFNSPLQCELYTASISAEENQYFAGSYVWGPPEPTKSILLNGKSFEVRENLFRFLEAFRSRYRSQVIWLDAICINQNDVQERSHQVQEMKRIYSGTKCVYCWLGNINRLPYTSMLDTHRMKDLVHWRDRDARRSLRRSEQSECIVQREYWGRLWIVQEFLLAKDIMILVGRYKLSYREFESIVVSWPFHNTPDSLRVSKTFDLIRLRRENVRRTFESLFADFGMLPCSMPLDGVFALLGLVGDRKKDLQLSSLIDYDLTAWQLLKHILDSKVLWEPFRFAECYNRYLIKGQKDKHMHDRTNLELDCYLDWKYCDSSHSLYKSIDRSSFQPALRAFQGCVSAKLGHMDVSNNHSIVYAHDWRTVSRRSCVLLRLSTNVLELLNEVAFVTYALVEACDLRCKKSCASHPIIGFVGVTSSHGEEHQTMSPMTPIEFPLPTDHALGEMFKFRKDAQQRMGELLIAGEKKARAVRCKSTQYKLEINLEVMMQLSAFMVSIEEGDFWSAFQGVPRKSYKDQLPLKMWQNLGRWSLGTSLGTSLGAETHS</sequence>
<dbReference type="Proteomes" id="UP000293547">
    <property type="component" value="Unassembled WGS sequence"/>
</dbReference>
<protein>
    <submittedName>
        <fullName evidence="1">Uncharacterized protein</fullName>
    </submittedName>
</protein>
<proteinExistence type="predicted"/>
<dbReference type="EMBL" id="PDWZ02000017">
    <property type="protein sequence ID" value="KAB2099405.1"/>
    <property type="molecule type" value="Genomic_DNA"/>
</dbReference>